<reference evidence="4" key="2">
    <citation type="submission" date="2019-09" db="UniProtKB">
        <authorList>
            <consortium name="WormBaseParasite"/>
        </authorList>
    </citation>
    <scope>IDENTIFICATION</scope>
</reference>
<keyword evidence="1" id="KW-0732">Signal</keyword>
<dbReference type="AlphaFoldDB" id="A0A183GAX9"/>
<protein>
    <submittedName>
        <fullName evidence="4">Secreted protein</fullName>
    </submittedName>
</protein>
<dbReference type="Proteomes" id="UP000050761">
    <property type="component" value="Unassembled WGS sequence"/>
</dbReference>
<evidence type="ECO:0000313" key="3">
    <source>
        <dbReference type="Proteomes" id="UP000050761"/>
    </source>
</evidence>
<accession>A0A183GAX9</accession>
<organism evidence="3 4">
    <name type="scientific">Heligmosomoides polygyrus</name>
    <name type="common">Parasitic roundworm</name>
    <dbReference type="NCBI Taxonomy" id="6339"/>
    <lineage>
        <taxon>Eukaryota</taxon>
        <taxon>Metazoa</taxon>
        <taxon>Ecdysozoa</taxon>
        <taxon>Nematoda</taxon>
        <taxon>Chromadorea</taxon>
        <taxon>Rhabditida</taxon>
        <taxon>Rhabditina</taxon>
        <taxon>Rhabditomorpha</taxon>
        <taxon>Strongyloidea</taxon>
        <taxon>Heligmosomidae</taxon>
        <taxon>Heligmosomoides</taxon>
    </lineage>
</organism>
<keyword evidence="3" id="KW-1185">Reference proteome</keyword>
<evidence type="ECO:0000256" key="1">
    <source>
        <dbReference type="SAM" id="SignalP"/>
    </source>
</evidence>
<name>A0A183GAX9_HELPZ</name>
<evidence type="ECO:0000313" key="4">
    <source>
        <dbReference type="WBParaSite" id="HPBE_0001921301-mRNA-1"/>
    </source>
</evidence>
<gene>
    <name evidence="2" type="ORF">HPBE_LOCUS19212</name>
</gene>
<evidence type="ECO:0000313" key="2">
    <source>
        <dbReference type="EMBL" id="VDP14380.1"/>
    </source>
</evidence>
<feature type="signal peptide" evidence="1">
    <location>
        <begin position="1"/>
        <end position="27"/>
    </location>
</feature>
<accession>A0A3P8BAP8</accession>
<dbReference type="EMBL" id="UZAH01031206">
    <property type="protein sequence ID" value="VDP14380.1"/>
    <property type="molecule type" value="Genomic_DNA"/>
</dbReference>
<sequence length="84" mass="9439">MLSSSSPRSLLLAVVTGLHLTIRHTFAATGEIECFQCESEYGGIKCDSPCRGEVCVVWKWQTKSELQVKQVRQPATLRNSLYKH</sequence>
<dbReference type="WBParaSite" id="HPBE_0001921301-mRNA-1">
    <property type="protein sequence ID" value="HPBE_0001921301-mRNA-1"/>
    <property type="gene ID" value="HPBE_0001921301"/>
</dbReference>
<reference evidence="2 3" key="1">
    <citation type="submission" date="2018-11" db="EMBL/GenBank/DDBJ databases">
        <authorList>
            <consortium name="Pathogen Informatics"/>
        </authorList>
    </citation>
    <scope>NUCLEOTIDE SEQUENCE [LARGE SCALE GENOMIC DNA]</scope>
</reference>
<proteinExistence type="predicted"/>
<feature type="chain" id="PRO_5044551978" evidence="1">
    <location>
        <begin position="28"/>
        <end position="84"/>
    </location>
</feature>